<dbReference type="InterPro" id="IPR011583">
    <property type="entry name" value="Chitinase_II/V-like_cat"/>
</dbReference>
<evidence type="ECO:0000256" key="4">
    <source>
        <dbReference type="ARBA" id="ARBA00023157"/>
    </source>
</evidence>
<feature type="domain" description="GH18" evidence="10">
    <location>
        <begin position="30"/>
        <end position="407"/>
    </location>
</feature>
<evidence type="ECO:0000256" key="7">
    <source>
        <dbReference type="SAM" id="MobiDB-lite"/>
    </source>
</evidence>
<organism evidence="11 12">
    <name type="scientific">Orchesella dallaii</name>
    <dbReference type="NCBI Taxonomy" id="48710"/>
    <lineage>
        <taxon>Eukaryota</taxon>
        <taxon>Metazoa</taxon>
        <taxon>Ecdysozoa</taxon>
        <taxon>Arthropoda</taxon>
        <taxon>Hexapoda</taxon>
        <taxon>Collembola</taxon>
        <taxon>Entomobryomorpha</taxon>
        <taxon>Entomobryoidea</taxon>
        <taxon>Orchesellidae</taxon>
        <taxon>Orchesellinae</taxon>
        <taxon>Orchesella</taxon>
    </lineage>
</organism>
<dbReference type="PANTHER" id="PTHR11177">
    <property type="entry name" value="CHITINASE"/>
    <property type="match status" value="1"/>
</dbReference>
<dbReference type="SMART" id="SM00494">
    <property type="entry name" value="ChtBD2"/>
    <property type="match status" value="1"/>
</dbReference>
<feature type="chain" id="PRO_5046688164" description="Chitinase" evidence="8">
    <location>
        <begin position="18"/>
        <end position="572"/>
    </location>
</feature>
<evidence type="ECO:0000313" key="11">
    <source>
        <dbReference type="EMBL" id="CAL8130787.1"/>
    </source>
</evidence>
<dbReference type="Proteomes" id="UP001642540">
    <property type="component" value="Unassembled WGS sequence"/>
</dbReference>
<accession>A0ABP1RMC1</accession>
<evidence type="ECO:0000259" key="10">
    <source>
        <dbReference type="PROSITE" id="PS51910"/>
    </source>
</evidence>
<dbReference type="InterPro" id="IPR050314">
    <property type="entry name" value="Glycosyl_Hydrlase_18"/>
</dbReference>
<keyword evidence="4" id="KW-1015">Disulfide bond</keyword>
<dbReference type="InterPro" id="IPR001579">
    <property type="entry name" value="Glyco_hydro_18_chit_AS"/>
</dbReference>
<evidence type="ECO:0000256" key="6">
    <source>
        <dbReference type="RuleBase" id="RU000489"/>
    </source>
</evidence>
<dbReference type="Gene3D" id="3.10.50.10">
    <property type="match status" value="1"/>
</dbReference>
<feature type="signal peptide" evidence="8">
    <location>
        <begin position="1"/>
        <end position="17"/>
    </location>
</feature>
<protein>
    <recommendedName>
        <fullName evidence="13">Chitinase</fullName>
    </recommendedName>
</protein>
<dbReference type="InterPro" id="IPR029070">
    <property type="entry name" value="Chitinase_insertion_sf"/>
</dbReference>
<proteinExistence type="inferred from homology"/>
<keyword evidence="2" id="KW-0147">Chitin-binding</keyword>
<feature type="compositionally biased region" description="Basic residues" evidence="7">
    <location>
        <begin position="465"/>
        <end position="474"/>
    </location>
</feature>
<dbReference type="InterPro" id="IPR002557">
    <property type="entry name" value="Chitin-bd_dom"/>
</dbReference>
<dbReference type="InterPro" id="IPR017853">
    <property type="entry name" value="GH"/>
</dbReference>
<feature type="compositionally biased region" description="Low complexity" evidence="7">
    <location>
        <begin position="426"/>
        <end position="439"/>
    </location>
</feature>
<dbReference type="SUPFAM" id="SSF57625">
    <property type="entry name" value="Invertebrate chitin-binding proteins"/>
    <property type="match status" value="1"/>
</dbReference>
<evidence type="ECO:0000313" key="12">
    <source>
        <dbReference type="Proteomes" id="UP001642540"/>
    </source>
</evidence>
<dbReference type="SMART" id="SM00636">
    <property type="entry name" value="Glyco_18"/>
    <property type="match status" value="1"/>
</dbReference>
<dbReference type="PANTHER" id="PTHR11177:SF360">
    <property type="entry name" value="CHITINASE 4-RELATED"/>
    <property type="match status" value="1"/>
</dbReference>
<sequence>MKTLIIFTLAMAAVVFSFPESAVQRSGGKKKMVCYIGTWARYRPGDGKFLPEQADPKLCTHLMYGFAILKDNVISVHDPWGDLKDEWGGGHDGYKRFTALKKQNPELKTLIAIGGWNEGSKKYSEMSASPSSRKTFVDSVIPFLEKYDFDGLDLDWEYPTQRDSENLEDRENFSALVRELREAFNRAGKGYLLTAAVTPNTKTVEIAYEVPEIARDLDFINVMCYDYHGFWDGHEFTGHNTPLYRHPRDEEFEPFYNANDTVTYWLQAGLPKEKLIMGMALYGRGFTLAKSEDHGLYAPTNGGIPQGPYTKQAGIWGYNEICEKFQEEPGQWKISINEHLKAPYAFNDRQWIGYEDVESIYYKAEYARNMDLGGAMVWSLETDDFKGKCHDEPYILLKTIVNTMNGDGLPNIPDRPEVVPEDEEGPIATTSTPAETTSRPRPRPTRPQRPVTTTSSTPVETVTSRKPRPTRPSRRTTTSSPQDSPTSPPVGDSPTGVCTEEGIFPAGNCSGFYQCVRQDNGFQKHDQLCPPGTAFNPDIKNCDHASNVEGCSKIVRASDAYRRTGQGLTTAV</sequence>
<dbReference type="EMBL" id="CAXLJM020000085">
    <property type="protein sequence ID" value="CAL8130787.1"/>
    <property type="molecule type" value="Genomic_DNA"/>
</dbReference>
<feature type="compositionally biased region" description="Low complexity" evidence="7">
    <location>
        <begin position="448"/>
        <end position="464"/>
    </location>
</feature>
<evidence type="ECO:0000256" key="1">
    <source>
        <dbReference type="ARBA" id="ARBA00009121"/>
    </source>
</evidence>
<dbReference type="PROSITE" id="PS01095">
    <property type="entry name" value="GH18_1"/>
    <property type="match status" value="1"/>
</dbReference>
<keyword evidence="12" id="KW-1185">Reference proteome</keyword>
<dbReference type="Pfam" id="PF00704">
    <property type="entry name" value="Glyco_hydro_18"/>
    <property type="match status" value="1"/>
</dbReference>
<dbReference type="InterPro" id="IPR036508">
    <property type="entry name" value="Chitin-bd_dom_sf"/>
</dbReference>
<dbReference type="SUPFAM" id="SSF51445">
    <property type="entry name" value="(Trans)glycosidases"/>
    <property type="match status" value="1"/>
</dbReference>
<feature type="compositionally biased region" description="Low complexity" evidence="7">
    <location>
        <begin position="475"/>
        <end position="485"/>
    </location>
</feature>
<feature type="region of interest" description="Disordered" evidence="7">
    <location>
        <begin position="407"/>
        <end position="499"/>
    </location>
</feature>
<reference evidence="11 12" key="1">
    <citation type="submission" date="2024-08" db="EMBL/GenBank/DDBJ databases">
        <authorList>
            <person name="Cucini C."/>
            <person name="Frati F."/>
        </authorList>
    </citation>
    <scope>NUCLEOTIDE SEQUENCE [LARGE SCALE GENOMIC DNA]</scope>
</reference>
<keyword evidence="8" id="KW-0732">Signal</keyword>
<evidence type="ECO:0000259" key="9">
    <source>
        <dbReference type="PROSITE" id="PS50940"/>
    </source>
</evidence>
<feature type="domain" description="Chitin-binding type-2" evidence="9">
    <location>
        <begin position="495"/>
        <end position="553"/>
    </location>
</feature>
<keyword evidence="3 6" id="KW-0378">Hydrolase</keyword>
<evidence type="ECO:0000256" key="3">
    <source>
        <dbReference type="ARBA" id="ARBA00022801"/>
    </source>
</evidence>
<evidence type="ECO:0000256" key="2">
    <source>
        <dbReference type="ARBA" id="ARBA00022669"/>
    </source>
</evidence>
<evidence type="ECO:0008006" key="13">
    <source>
        <dbReference type="Google" id="ProtNLM"/>
    </source>
</evidence>
<keyword evidence="5 6" id="KW-0326">Glycosidase</keyword>
<name>A0ABP1RMC1_9HEXA</name>
<evidence type="ECO:0000256" key="8">
    <source>
        <dbReference type="SAM" id="SignalP"/>
    </source>
</evidence>
<dbReference type="Pfam" id="PF01607">
    <property type="entry name" value="CBM_14"/>
    <property type="match status" value="1"/>
</dbReference>
<gene>
    <name evidence="11" type="ORF">ODALV1_LOCUS23883</name>
</gene>
<dbReference type="Gene3D" id="2.170.140.10">
    <property type="entry name" value="Chitin binding domain"/>
    <property type="match status" value="1"/>
</dbReference>
<dbReference type="CDD" id="cd02872">
    <property type="entry name" value="GH18_chitolectin_chitotriosidase"/>
    <property type="match status" value="1"/>
</dbReference>
<dbReference type="SUPFAM" id="SSF54556">
    <property type="entry name" value="Chitinase insertion domain"/>
    <property type="match status" value="1"/>
</dbReference>
<comment type="caution">
    <text evidence="11">The sequence shown here is derived from an EMBL/GenBank/DDBJ whole genome shotgun (WGS) entry which is preliminary data.</text>
</comment>
<dbReference type="PROSITE" id="PS50940">
    <property type="entry name" value="CHIT_BIND_II"/>
    <property type="match status" value="1"/>
</dbReference>
<dbReference type="Gene3D" id="3.20.20.80">
    <property type="entry name" value="Glycosidases"/>
    <property type="match status" value="1"/>
</dbReference>
<dbReference type="InterPro" id="IPR001223">
    <property type="entry name" value="Glyco_hydro18_cat"/>
</dbReference>
<dbReference type="PROSITE" id="PS51910">
    <property type="entry name" value="GH18_2"/>
    <property type="match status" value="1"/>
</dbReference>
<evidence type="ECO:0000256" key="5">
    <source>
        <dbReference type="ARBA" id="ARBA00023295"/>
    </source>
</evidence>
<comment type="similarity">
    <text evidence="1">Belongs to the glycosyl hydrolase 18 family. Chitinase class II subfamily.</text>
</comment>